<dbReference type="EMBL" id="SNRY01000119">
    <property type="protein sequence ID" value="KAA6346744.1"/>
    <property type="molecule type" value="Genomic_DNA"/>
</dbReference>
<accession>A0A5J4SKM0</accession>
<dbReference type="Gene3D" id="3.50.30.10">
    <property type="entry name" value="Phosphohistidine domain"/>
    <property type="match status" value="1"/>
</dbReference>
<dbReference type="InterPro" id="IPR010121">
    <property type="entry name" value="Pyruvate_phosphate_dikinase"/>
</dbReference>
<protein>
    <submittedName>
        <fullName evidence="2">Pyruvate phosphate dikinase</fullName>
        <ecNumber evidence="2">2.7.9.1</ecNumber>
    </submittedName>
</protein>
<dbReference type="InterPro" id="IPR018274">
    <property type="entry name" value="PEP_util_AS"/>
</dbReference>
<dbReference type="GO" id="GO:0016301">
    <property type="term" value="F:kinase activity"/>
    <property type="evidence" value="ECO:0007669"/>
    <property type="project" value="UniProtKB-KW"/>
</dbReference>
<name>A0A5J4SKM0_9ZZZZ</name>
<evidence type="ECO:0000313" key="2">
    <source>
        <dbReference type="EMBL" id="KAA6346744.1"/>
    </source>
</evidence>
<gene>
    <name evidence="2" type="ORF">EZS27_005745</name>
</gene>
<dbReference type="PANTHER" id="PTHR22931">
    <property type="entry name" value="PHOSPHOENOLPYRUVATE DIKINASE-RELATED"/>
    <property type="match status" value="1"/>
</dbReference>
<keyword evidence="2" id="KW-0670">Pyruvate</keyword>
<dbReference type="EC" id="2.7.9.1" evidence="2"/>
<dbReference type="SUPFAM" id="SSF52009">
    <property type="entry name" value="Phosphohistidine domain"/>
    <property type="match status" value="1"/>
</dbReference>
<reference evidence="2" key="1">
    <citation type="submission" date="2019-03" db="EMBL/GenBank/DDBJ databases">
        <title>Single cell metagenomics reveals metabolic interactions within the superorganism composed of flagellate Streblomastix strix and complex community of Bacteroidetes bacteria on its surface.</title>
        <authorList>
            <person name="Treitli S.C."/>
            <person name="Kolisko M."/>
            <person name="Husnik F."/>
            <person name="Keeling P."/>
            <person name="Hampl V."/>
        </authorList>
    </citation>
    <scope>NUCLEOTIDE SEQUENCE</scope>
    <source>
        <strain evidence="2">STM</strain>
    </source>
</reference>
<dbReference type="PANTHER" id="PTHR22931:SF9">
    <property type="entry name" value="PYRUVATE, PHOSPHATE DIKINASE 1, CHLOROPLASTIC"/>
    <property type="match status" value="1"/>
</dbReference>
<dbReference type="InterPro" id="IPR008279">
    <property type="entry name" value="PEP-util_enz_mobile_dom"/>
</dbReference>
<sequence>MISKIEELEFSEKKLYGTMIDKLYQVSKHDLSIVDSFVITNNIFKEFLHNKNILQSGILNFDEFTNRLRKYDSISIYPSFNKEIYGIESFQNIKPTQKSIIDSIQKIYNAWLSDNAKAFRIVYSINDPDSFPAILIQPFFSECNSLVTRCPRFGKTTNNDNLLTNIHNTIPALKINHEIMIDSIEGIFKTPIKFYFVEQSNQLKIIKIEDEIMTLEAKGSALNDLYNKSVLDVFEYIMRLESSMVYKHNGFTVTPVYNKDLTRIKGLPASPGMTKGKLIINYKKKSIFENSIFCCIDTSPEDLNMMVNFDAIIASRGGMTCHAAVVARGLNKPSVVSLPFTIDYKTNCLICGNKKFQEGVYVCVDGNQGHVYFSNHPLFLENNYEASTSINFLIQAYSIVKSVGNKEDFGKLPLDIQFKVAELMSAFNKIHFKI</sequence>
<keyword evidence="2" id="KW-0418">Kinase</keyword>
<dbReference type="AlphaFoldDB" id="A0A5J4SKM0"/>
<dbReference type="InterPro" id="IPR036637">
    <property type="entry name" value="Phosphohistidine_dom_sf"/>
</dbReference>
<dbReference type="SUPFAM" id="SSF56059">
    <property type="entry name" value="Glutathione synthetase ATP-binding domain-like"/>
    <property type="match status" value="1"/>
</dbReference>
<comment type="caution">
    <text evidence="2">The sequence shown here is derived from an EMBL/GenBank/DDBJ whole genome shotgun (WGS) entry which is preliminary data.</text>
</comment>
<keyword evidence="2" id="KW-0808">Transferase</keyword>
<evidence type="ECO:0000259" key="1">
    <source>
        <dbReference type="Pfam" id="PF00391"/>
    </source>
</evidence>
<dbReference type="Pfam" id="PF00391">
    <property type="entry name" value="PEP-utilizers"/>
    <property type="match status" value="1"/>
</dbReference>
<organism evidence="2">
    <name type="scientific">termite gut metagenome</name>
    <dbReference type="NCBI Taxonomy" id="433724"/>
    <lineage>
        <taxon>unclassified sequences</taxon>
        <taxon>metagenomes</taxon>
        <taxon>organismal metagenomes</taxon>
    </lineage>
</organism>
<feature type="domain" description="PEP-utilising enzyme mobile" evidence="1">
    <location>
        <begin position="289"/>
        <end position="369"/>
    </location>
</feature>
<dbReference type="GO" id="GO:0050242">
    <property type="term" value="F:pyruvate, phosphate dikinase activity"/>
    <property type="evidence" value="ECO:0007669"/>
    <property type="project" value="UniProtKB-EC"/>
</dbReference>
<proteinExistence type="predicted"/>
<dbReference type="PROSITE" id="PS00370">
    <property type="entry name" value="PEP_ENZYMES_PHOS_SITE"/>
    <property type="match status" value="1"/>
</dbReference>